<dbReference type="CDD" id="cd07984">
    <property type="entry name" value="LPLAT_LABLAT-like"/>
    <property type="match status" value="1"/>
</dbReference>
<sequence>MFRHTYRLNFTFGKVLVDRAVRGIVGLGKVEASLEDTQHFLQLLDEGRGLIVITAHVGAWQWAMSELSFTGRRMHVLYRRDVGDVDRQYFEHSEEAEPPHFIDPCSDFGGVIEIMAALKAGEVVCAMGDRVMGDSGNTVEAPLFDGTIHLPLGPFVIAAKLGTPVALVFVPRTGPCRAQVLVPRVFEETQGIDPKLMVFGLARELEKFAQENPYQFFNYYDLWDLPQA</sequence>
<dbReference type="GO" id="GO:0005886">
    <property type="term" value="C:plasma membrane"/>
    <property type="evidence" value="ECO:0007669"/>
    <property type="project" value="UniProtKB-SubCell"/>
</dbReference>
<dbReference type="EMBL" id="WVUD01000043">
    <property type="protein sequence ID" value="MYL84807.1"/>
    <property type="molecule type" value="Genomic_DNA"/>
</dbReference>
<evidence type="ECO:0000313" key="8">
    <source>
        <dbReference type="Proteomes" id="UP000482487"/>
    </source>
</evidence>
<evidence type="ECO:0000256" key="6">
    <source>
        <dbReference type="ARBA" id="ARBA00023315"/>
    </source>
</evidence>
<dbReference type="AlphaFoldDB" id="A0A7C9ITP3"/>
<accession>A0A7C9ITP3</accession>
<evidence type="ECO:0000256" key="1">
    <source>
        <dbReference type="ARBA" id="ARBA00004533"/>
    </source>
</evidence>
<keyword evidence="6" id="KW-0012">Acyltransferase</keyword>
<organism evidence="7 8">
    <name type="scientific">Solidesulfovibrio aerotolerans</name>
    <dbReference type="NCBI Taxonomy" id="295255"/>
    <lineage>
        <taxon>Bacteria</taxon>
        <taxon>Pseudomonadati</taxon>
        <taxon>Thermodesulfobacteriota</taxon>
        <taxon>Desulfovibrionia</taxon>
        <taxon>Desulfovibrionales</taxon>
        <taxon>Desulfovibrionaceae</taxon>
        <taxon>Solidesulfovibrio</taxon>
    </lineage>
</organism>
<keyword evidence="8" id="KW-1185">Reference proteome</keyword>
<gene>
    <name evidence="7" type="ORF">GTA51_16965</name>
</gene>
<dbReference type="InterPro" id="IPR004960">
    <property type="entry name" value="LipA_acyltrans"/>
</dbReference>
<keyword evidence="5" id="KW-0472">Membrane</keyword>
<evidence type="ECO:0000313" key="7">
    <source>
        <dbReference type="EMBL" id="MYL84807.1"/>
    </source>
</evidence>
<evidence type="ECO:0008006" key="9">
    <source>
        <dbReference type="Google" id="ProtNLM"/>
    </source>
</evidence>
<protein>
    <recommendedName>
        <fullName evidence="9">Lipid A biosynthesis acyltransferase</fullName>
    </recommendedName>
</protein>
<keyword evidence="3" id="KW-0997">Cell inner membrane</keyword>
<evidence type="ECO:0000256" key="4">
    <source>
        <dbReference type="ARBA" id="ARBA00022679"/>
    </source>
</evidence>
<dbReference type="Pfam" id="PF03279">
    <property type="entry name" value="Lip_A_acyltrans"/>
    <property type="match status" value="1"/>
</dbReference>
<keyword evidence="4" id="KW-0808">Transferase</keyword>
<proteinExistence type="predicted"/>
<dbReference type="Proteomes" id="UP000482487">
    <property type="component" value="Unassembled WGS sequence"/>
</dbReference>
<dbReference type="GO" id="GO:0009247">
    <property type="term" value="P:glycolipid biosynthetic process"/>
    <property type="evidence" value="ECO:0007669"/>
    <property type="project" value="UniProtKB-ARBA"/>
</dbReference>
<name>A0A7C9ITP3_9BACT</name>
<dbReference type="OrthoDB" id="9808633at2"/>
<dbReference type="RefSeq" id="WP_160963169.1">
    <property type="nucleotide sequence ID" value="NZ_WVUD01000043.1"/>
</dbReference>
<dbReference type="GO" id="GO:0016746">
    <property type="term" value="F:acyltransferase activity"/>
    <property type="evidence" value="ECO:0007669"/>
    <property type="project" value="UniProtKB-KW"/>
</dbReference>
<comment type="caution">
    <text evidence="7">The sequence shown here is derived from an EMBL/GenBank/DDBJ whole genome shotgun (WGS) entry which is preliminary data.</text>
</comment>
<evidence type="ECO:0000256" key="2">
    <source>
        <dbReference type="ARBA" id="ARBA00022475"/>
    </source>
</evidence>
<reference evidence="7 8" key="1">
    <citation type="submission" date="2020-01" db="EMBL/GenBank/DDBJ databases">
        <title>Genome sequence of Desulfovibrio aerotolerans DSM 16695(T).</title>
        <authorList>
            <person name="Karnachuk O."/>
            <person name="Avakyan M."/>
            <person name="Mardanov A."/>
            <person name="Kadnikov V."/>
            <person name="Ravin N."/>
        </authorList>
    </citation>
    <scope>NUCLEOTIDE SEQUENCE [LARGE SCALE GENOMIC DNA]</scope>
    <source>
        <strain evidence="7 8">DSM 16695</strain>
    </source>
</reference>
<dbReference type="PANTHER" id="PTHR30606:SF9">
    <property type="entry name" value="LIPID A BIOSYNTHESIS LAUROYLTRANSFERASE"/>
    <property type="match status" value="1"/>
</dbReference>
<comment type="subcellular location">
    <subcellularLocation>
        <location evidence="1">Cell inner membrane</location>
    </subcellularLocation>
</comment>
<evidence type="ECO:0000256" key="3">
    <source>
        <dbReference type="ARBA" id="ARBA00022519"/>
    </source>
</evidence>
<evidence type="ECO:0000256" key="5">
    <source>
        <dbReference type="ARBA" id="ARBA00023136"/>
    </source>
</evidence>
<dbReference type="PANTHER" id="PTHR30606">
    <property type="entry name" value="LIPID A BIOSYNTHESIS LAUROYL ACYLTRANSFERASE"/>
    <property type="match status" value="1"/>
</dbReference>
<keyword evidence="2" id="KW-1003">Cell membrane</keyword>